<feature type="domain" description="Calcineurin-like phosphoesterase" evidence="2">
    <location>
        <begin position="1"/>
        <end position="213"/>
    </location>
</feature>
<dbReference type="InterPro" id="IPR011152">
    <property type="entry name" value="Pesterase_MJ0912"/>
</dbReference>
<protein>
    <submittedName>
        <fullName evidence="3">Phosphodiesterase</fullName>
    </submittedName>
</protein>
<dbReference type="Pfam" id="PF12850">
    <property type="entry name" value="Metallophos_2"/>
    <property type="match status" value="1"/>
</dbReference>
<dbReference type="Proteomes" id="UP000781958">
    <property type="component" value="Unassembled WGS sequence"/>
</dbReference>
<evidence type="ECO:0000313" key="4">
    <source>
        <dbReference type="Proteomes" id="UP000781958"/>
    </source>
</evidence>
<dbReference type="InterPro" id="IPR029052">
    <property type="entry name" value="Metallo-depent_PP-like"/>
</dbReference>
<sequence>MRIGILSDIHANLEALQAALADMGSAGVERIVCLGDIVGYNTDPSACIALLREGGALCIAGNHDRAVTRQIPTDGFSVGAIRAVAWTRKRLSAEEIAWLTALPLKAAVEDQLVVVHGALHVDEGCELVRLNSDDRLRQSAQALLEHPSGARVCAFGHTHRLGVYEYRAGELWTHEGDEVGLRDGSVYLLNPGTVGEPRTAERRATYIVFDTVNRVVNVRRVPYDDATAFAKTRKAGIQPRRLLAIPAPIRSTLQEGLRRVGLYEMVRRVINS</sequence>
<dbReference type="InterPro" id="IPR050126">
    <property type="entry name" value="Ap4A_hydrolase"/>
</dbReference>
<organism evidence="3 4">
    <name type="scientific">Azospirillum rugosum</name>
    <dbReference type="NCBI Taxonomy" id="416170"/>
    <lineage>
        <taxon>Bacteria</taxon>
        <taxon>Pseudomonadati</taxon>
        <taxon>Pseudomonadota</taxon>
        <taxon>Alphaproteobacteria</taxon>
        <taxon>Rhodospirillales</taxon>
        <taxon>Azospirillaceae</taxon>
        <taxon>Azospirillum</taxon>
    </lineage>
</organism>
<evidence type="ECO:0000313" key="3">
    <source>
        <dbReference type="EMBL" id="MBP2291673.1"/>
    </source>
</evidence>
<dbReference type="PIRSF" id="PIRSF000883">
    <property type="entry name" value="Pesterase_MJ0912"/>
    <property type="match status" value="1"/>
</dbReference>
<dbReference type="EMBL" id="JAGINP010000004">
    <property type="protein sequence ID" value="MBP2291673.1"/>
    <property type="molecule type" value="Genomic_DNA"/>
</dbReference>
<name>A0ABS4SGI3_9PROT</name>
<comment type="similarity">
    <text evidence="1">Belongs to the metallophosphoesterase superfamily. YfcE family.</text>
</comment>
<dbReference type="InterPro" id="IPR024654">
    <property type="entry name" value="Calcineurin-like_PHP_lpxH"/>
</dbReference>
<dbReference type="SUPFAM" id="SSF56300">
    <property type="entry name" value="Metallo-dependent phosphatases"/>
    <property type="match status" value="1"/>
</dbReference>
<gene>
    <name evidence="3" type="ORF">J2851_001422</name>
</gene>
<proteinExistence type="inferred from homology"/>
<dbReference type="RefSeq" id="WP_209765233.1">
    <property type="nucleotide sequence ID" value="NZ_JAGINP010000004.1"/>
</dbReference>
<dbReference type="PANTHER" id="PTHR42850:SF2">
    <property type="entry name" value="BLL5683 PROTEIN"/>
    <property type="match status" value="1"/>
</dbReference>
<evidence type="ECO:0000259" key="2">
    <source>
        <dbReference type="Pfam" id="PF12850"/>
    </source>
</evidence>
<accession>A0ABS4SGI3</accession>
<dbReference type="Gene3D" id="3.60.21.10">
    <property type="match status" value="1"/>
</dbReference>
<keyword evidence="4" id="KW-1185">Reference proteome</keyword>
<comment type="caution">
    <text evidence="3">The sequence shown here is derived from an EMBL/GenBank/DDBJ whole genome shotgun (WGS) entry which is preliminary data.</text>
</comment>
<dbReference type="PANTHER" id="PTHR42850">
    <property type="entry name" value="METALLOPHOSPHOESTERASE"/>
    <property type="match status" value="1"/>
</dbReference>
<reference evidence="3 4" key="1">
    <citation type="submission" date="2021-03" db="EMBL/GenBank/DDBJ databases">
        <title>Genomic Encyclopedia of Type Strains, Phase III (KMG-III): the genomes of soil and plant-associated and newly described type strains.</title>
        <authorList>
            <person name="Whitman W."/>
        </authorList>
    </citation>
    <scope>NUCLEOTIDE SEQUENCE [LARGE SCALE GENOMIC DNA]</scope>
    <source>
        <strain evidence="3 4">IMMIB AFH-6</strain>
    </source>
</reference>
<evidence type="ECO:0000256" key="1">
    <source>
        <dbReference type="ARBA" id="ARBA00008950"/>
    </source>
</evidence>